<keyword evidence="1" id="KW-1133">Transmembrane helix</keyword>
<accession>A0A934SP60</accession>
<dbReference type="PANTHER" id="PTHR30163:SF8">
    <property type="entry name" value="LYTIC MUREIN TRANSGLYCOSYLASE"/>
    <property type="match status" value="1"/>
</dbReference>
<protein>
    <submittedName>
        <fullName evidence="2">Lytic transglycosylase domain-containing protein</fullName>
    </submittedName>
</protein>
<dbReference type="AlphaFoldDB" id="A0A934SP60"/>
<organism evidence="2 3">
    <name type="scientific">Lacisediminihabitans changchengi</name>
    <dbReference type="NCBI Taxonomy" id="2787634"/>
    <lineage>
        <taxon>Bacteria</taxon>
        <taxon>Bacillati</taxon>
        <taxon>Actinomycetota</taxon>
        <taxon>Actinomycetes</taxon>
        <taxon>Micrococcales</taxon>
        <taxon>Microbacteriaceae</taxon>
        <taxon>Lacisediminihabitans</taxon>
    </lineage>
</organism>
<sequence>MRKAGRVILIVVASALGLAIVAVIVYLALPTDTWQRITDVAGPQHPAERYATAAPVTAAATPTGPGIAGLADPTWLADTATATGIPRRALAAYAGAALNIAQANPRCGIGWNTLAGVGEIESRHGTIFGGSITANGDAVPAIFGVSLDGVGTAHVPDSDGGAIDGDAEGDRAVGPMQLIPEAWRNWHVDGGADGVESPQNIDDATLAAAHYLCRAGGDLSTESGWRAAVLAYNGSEQYLADVIRYSVGYARDSR</sequence>
<dbReference type="EMBL" id="JAEPES010000006">
    <property type="protein sequence ID" value="MBK4349030.1"/>
    <property type="molecule type" value="Genomic_DNA"/>
</dbReference>
<dbReference type="CDD" id="cd13399">
    <property type="entry name" value="Slt35-like"/>
    <property type="match status" value="1"/>
</dbReference>
<proteinExistence type="predicted"/>
<evidence type="ECO:0000313" key="3">
    <source>
        <dbReference type="Proteomes" id="UP000636458"/>
    </source>
</evidence>
<dbReference type="RefSeq" id="WP_200557225.1">
    <property type="nucleotide sequence ID" value="NZ_JAEPES010000006.1"/>
</dbReference>
<comment type="caution">
    <text evidence="2">The sequence shown here is derived from an EMBL/GenBank/DDBJ whole genome shotgun (WGS) entry which is preliminary data.</text>
</comment>
<dbReference type="GO" id="GO:0008933">
    <property type="term" value="F:peptidoglycan lytic transglycosylase activity"/>
    <property type="evidence" value="ECO:0007669"/>
    <property type="project" value="TreeGrafter"/>
</dbReference>
<name>A0A934SP60_9MICO</name>
<reference evidence="2" key="1">
    <citation type="submission" date="2021-01" db="EMBL/GenBank/DDBJ databases">
        <title>Lacisediminihabitans sp. nov. strain G11-30, isolated from Antarctic Soil.</title>
        <authorList>
            <person name="Li J."/>
        </authorList>
    </citation>
    <scope>NUCLEOTIDE SEQUENCE</scope>
    <source>
        <strain evidence="2">G11-30</strain>
    </source>
</reference>
<dbReference type="Proteomes" id="UP000636458">
    <property type="component" value="Unassembled WGS sequence"/>
</dbReference>
<keyword evidence="1" id="KW-0812">Transmembrane</keyword>
<evidence type="ECO:0000256" key="1">
    <source>
        <dbReference type="SAM" id="Phobius"/>
    </source>
</evidence>
<keyword evidence="3" id="KW-1185">Reference proteome</keyword>
<dbReference type="Gene3D" id="1.10.530.10">
    <property type="match status" value="1"/>
</dbReference>
<evidence type="ECO:0000313" key="2">
    <source>
        <dbReference type="EMBL" id="MBK4349030.1"/>
    </source>
</evidence>
<dbReference type="PANTHER" id="PTHR30163">
    <property type="entry name" value="MEMBRANE-BOUND LYTIC MUREIN TRANSGLYCOSYLASE B"/>
    <property type="match status" value="1"/>
</dbReference>
<keyword evidence="1" id="KW-0472">Membrane</keyword>
<dbReference type="InterPro" id="IPR023346">
    <property type="entry name" value="Lysozyme-like_dom_sf"/>
</dbReference>
<dbReference type="GO" id="GO:0009253">
    <property type="term" value="P:peptidoglycan catabolic process"/>
    <property type="evidence" value="ECO:0007669"/>
    <property type="project" value="TreeGrafter"/>
</dbReference>
<dbReference type="InterPro" id="IPR043426">
    <property type="entry name" value="MltB-like"/>
</dbReference>
<gene>
    <name evidence="2" type="ORF">IV501_15460</name>
</gene>
<dbReference type="SUPFAM" id="SSF53955">
    <property type="entry name" value="Lysozyme-like"/>
    <property type="match status" value="1"/>
</dbReference>
<feature type="transmembrane region" description="Helical" evidence="1">
    <location>
        <begin position="7"/>
        <end position="29"/>
    </location>
</feature>